<dbReference type="CDD" id="cd13131">
    <property type="entry name" value="MATE_NorM_like"/>
    <property type="match status" value="1"/>
</dbReference>
<dbReference type="GO" id="GO:0042910">
    <property type="term" value="F:xenobiotic transmembrane transporter activity"/>
    <property type="evidence" value="ECO:0007669"/>
    <property type="project" value="InterPro"/>
</dbReference>
<evidence type="ECO:0000256" key="6">
    <source>
        <dbReference type="ARBA" id="ARBA00022989"/>
    </source>
</evidence>
<dbReference type="AlphaFoldDB" id="A0A853KUE4"/>
<keyword evidence="2" id="KW-0813">Transport</keyword>
<feature type="transmembrane region" description="Helical" evidence="11">
    <location>
        <begin position="416"/>
        <end position="438"/>
    </location>
</feature>
<dbReference type="InterPro" id="IPR050222">
    <property type="entry name" value="MATE_MdtK"/>
</dbReference>
<evidence type="ECO:0000256" key="9">
    <source>
        <dbReference type="ARBA" id="ARBA00031636"/>
    </source>
</evidence>
<dbReference type="PANTHER" id="PTHR43298:SF2">
    <property type="entry name" value="FMN_FAD EXPORTER YEEO-RELATED"/>
    <property type="match status" value="1"/>
</dbReference>
<dbReference type="InterPro" id="IPR002528">
    <property type="entry name" value="MATE_fam"/>
</dbReference>
<keyword evidence="8 11" id="KW-0472">Membrane</keyword>
<feature type="transmembrane region" description="Helical" evidence="11">
    <location>
        <begin position="192"/>
        <end position="212"/>
    </location>
</feature>
<feature type="transmembrane region" description="Helical" evidence="11">
    <location>
        <begin position="444"/>
        <end position="466"/>
    </location>
</feature>
<feature type="transmembrane region" description="Helical" evidence="11">
    <location>
        <begin position="341"/>
        <end position="364"/>
    </location>
</feature>
<keyword evidence="4" id="KW-1003">Cell membrane</keyword>
<keyword evidence="5 11" id="KW-0812">Transmembrane</keyword>
<dbReference type="RefSeq" id="WP_064782568.1">
    <property type="nucleotide sequence ID" value="NZ_JPVZ01000021.1"/>
</dbReference>
<feature type="transmembrane region" description="Helical" evidence="11">
    <location>
        <begin position="41"/>
        <end position="61"/>
    </location>
</feature>
<sequence length="479" mass="51180">MSIAPQDGAPAPPPLDTALDPTLSPTPLYPNNRVKRHLSELFRLALPVTIARLGMLIMAVVDTIVVGNYDSAALAYLNIAHAPFTSLMVTGIGLLTGVMVMTSHAKGRDNLMAAGAVWRNAMPYAVLIGIVFTLLTMQSDWLFKITGQPVEITDHAGDLAMILAIGMPAALIYITCAFFLEGLQRPLPGMVLMIAANLVNLVLDYGLVYGAFGLPELGAEGAAWTSSVIRWFMALGLLGYILLMKSHHLYGIRNGFAGWWRGSRDARHLGYAAGASQGMETGAFAAMQLFAGRLGVIAAASYGISMTLLALMFMVALGLASATSVRVGIAYGRRDRPDMALAGWIGLLTTMCVMLALSIPLYLFPDAVAHLFTQDVAVLATTVSVLILMPIIFPTDGGQNAAISALRGAGDKWAPTILHLVSYIFVMIPVGYYLSFILEMGVRGLFWGIAIASLVAVSGLAIRFLIVSSRDIPEHPEQI</sequence>
<gene>
    <name evidence="12" type="ORF">TH4_21085</name>
</gene>
<feature type="transmembrane region" description="Helical" evidence="11">
    <location>
        <begin position="121"/>
        <end position="139"/>
    </location>
</feature>
<keyword evidence="6 11" id="KW-1133">Transmembrane helix</keyword>
<proteinExistence type="predicted"/>
<keyword evidence="3" id="KW-0050">Antiport</keyword>
<protein>
    <recommendedName>
        <fullName evidence="9">Multidrug-efflux transporter</fullName>
    </recommendedName>
</protein>
<organism evidence="12 13">
    <name type="scientific">Thalassospira tepidiphila MCCC 1A03514</name>
    <dbReference type="NCBI Taxonomy" id="1177930"/>
    <lineage>
        <taxon>Bacteria</taxon>
        <taxon>Pseudomonadati</taxon>
        <taxon>Pseudomonadota</taxon>
        <taxon>Alphaproteobacteria</taxon>
        <taxon>Rhodospirillales</taxon>
        <taxon>Thalassospiraceae</taxon>
        <taxon>Thalassospira</taxon>
    </lineage>
</organism>
<dbReference type="Proteomes" id="UP000094009">
    <property type="component" value="Unassembled WGS sequence"/>
</dbReference>
<feature type="transmembrane region" description="Helical" evidence="11">
    <location>
        <begin position="376"/>
        <end position="395"/>
    </location>
</feature>
<dbReference type="Pfam" id="PF01554">
    <property type="entry name" value="MatE"/>
    <property type="match status" value="2"/>
</dbReference>
<keyword evidence="7" id="KW-0406">Ion transport</keyword>
<evidence type="ECO:0000256" key="4">
    <source>
        <dbReference type="ARBA" id="ARBA00022475"/>
    </source>
</evidence>
<evidence type="ECO:0000256" key="3">
    <source>
        <dbReference type="ARBA" id="ARBA00022449"/>
    </source>
</evidence>
<dbReference type="PIRSF" id="PIRSF006603">
    <property type="entry name" value="DinF"/>
    <property type="match status" value="1"/>
</dbReference>
<dbReference type="NCBIfam" id="TIGR00797">
    <property type="entry name" value="matE"/>
    <property type="match status" value="1"/>
</dbReference>
<name>A0A853KUE4_9PROT</name>
<evidence type="ECO:0000256" key="1">
    <source>
        <dbReference type="ARBA" id="ARBA00004429"/>
    </source>
</evidence>
<dbReference type="GO" id="GO:0015297">
    <property type="term" value="F:antiporter activity"/>
    <property type="evidence" value="ECO:0007669"/>
    <property type="project" value="UniProtKB-KW"/>
</dbReference>
<evidence type="ECO:0000313" key="12">
    <source>
        <dbReference type="EMBL" id="OAZ07644.1"/>
    </source>
</evidence>
<feature type="transmembrane region" description="Helical" evidence="11">
    <location>
        <begin position="224"/>
        <end position="243"/>
    </location>
</feature>
<feature type="region of interest" description="Disordered" evidence="10">
    <location>
        <begin position="1"/>
        <end position="22"/>
    </location>
</feature>
<feature type="transmembrane region" description="Helical" evidence="11">
    <location>
        <begin position="159"/>
        <end position="180"/>
    </location>
</feature>
<dbReference type="EMBL" id="JPVZ01000021">
    <property type="protein sequence ID" value="OAZ07644.1"/>
    <property type="molecule type" value="Genomic_DNA"/>
</dbReference>
<comment type="subcellular location">
    <subcellularLocation>
        <location evidence="1">Cell inner membrane</location>
        <topology evidence="1">Multi-pass membrane protein</topology>
    </subcellularLocation>
</comment>
<evidence type="ECO:0000313" key="13">
    <source>
        <dbReference type="Proteomes" id="UP000094009"/>
    </source>
</evidence>
<comment type="caution">
    <text evidence="12">The sequence shown here is derived from an EMBL/GenBank/DDBJ whole genome shotgun (WGS) entry which is preliminary data.</text>
</comment>
<dbReference type="GO" id="GO:0005886">
    <property type="term" value="C:plasma membrane"/>
    <property type="evidence" value="ECO:0007669"/>
    <property type="project" value="UniProtKB-SubCell"/>
</dbReference>
<evidence type="ECO:0000256" key="7">
    <source>
        <dbReference type="ARBA" id="ARBA00023065"/>
    </source>
</evidence>
<reference evidence="12 13" key="1">
    <citation type="submission" date="2014-07" db="EMBL/GenBank/DDBJ databases">
        <title>Draft genome sequence of Thalassospira tepidiphila 1-1B.</title>
        <authorList>
            <person name="Lai Q."/>
            <person name="Shao Z."/>
        </authorList>
    </citation>
    <scope>NUCLEOTIDE SEQUENCE [LARGE SCALE GENOMIC DNA]</scope>
    <source>
        <strain evidence="12 13">MCCC 1A03514</strain>
    </source>
</reference>
<accession>A0A853KUE4</accession>
<evidence type="ECO:0000256" key="10">
    <source>
        <dbReference type="SAM" id="MobiDB-lite"/>
    </source>
</evidence>
<evidence type="ECO:0000256" key="11">
    <source>
        <dbReference type="SAM" id="Phobius"/>
    </source>
</evidence>
<dbReference type="PANTHER" id="PTHR43298">
    <property type="entry name" value="MULTIDRUG RESISTANCE PROTEIN NORM-RELATED"/>
    <property type="match status" value="1"/>
</dbReference>
<evidence type="ECO:0000256" key="8">
    <source>
        <dbReference type="ARBA" id="ARBA00023136"/>
    </source>
</evidence>
<dbReference type="GO" id="GO:0006811">
    <property type="term" value="P:monoatomic ion transport"/>
    <property type="evidence" value="ECO:0007669"/>
    <property type="project" value="UniProtKB-KW"/>
</dbReference>
<evidence type="ECO:0000256" key="2">
    <source>
        <dbReference type="ARBA" id="ARBA00022448"/>
    </source>
</evidence>
<evidence type="ECO:0000256" key="5">
    <source>
        <dbReference type="ARBA" id="ARBA00022692"/>
    </source>
</evidence>
<dbReference type="InterPro" id="IPR048279">
    <property type="entry name" value="MdtK-like"/>
</dbReference>
<feature type="transmembrane region" description="Helical" evidence="11">
    <location>
        <begin position="73"/>
        <end position="100"/>
    </location>
</feature>